<dbReference type="PIRSF" id="PIRSF006603">
    <property type="entry name" value="DinF"/>
    <property type="match status" value="1"/>
</dbReference>
<reference evidence="11 12" key="1">
    <citation type="submission" date="2019-03" db="EMBL/GenBank/DDBJ databases">
        <title>Genomic Encyclopedia of Type Strains, Phase IV (KMG-IV): sequencing the most valuable type-strain genomes for metagenomic binning, comparative biology and taxonomic classification.</title>
        <authorList>
            <person name="Goeker M."/>
        </authorList>
    </citation>
    <scope>NUCLEOTIDE SEQUENCE [LARGE SCALE GENOMIC DNA]</scope>
    <source>
        <strain evidence="11 12">DSM 28287</strain>
    </source>
</reference>
<evidence type="ECO:0000256" key="2">
    <source>
        <dbReference type="ARBA" id="ARBA00008417"/>
    </source>
</evidence>
<feature type="transmembrane region" description="Helical" evidence="10">
    <location>
        <begin position="397"/>
        <end position="416"/>
    </location>
</feature>
<feature type="transmembrane region" description="Helical" evidence="10">
    <location>
        <begin position="167"/>
        <end position="187"/>
    </location>
</feature>
<dbReference type="CDD" id="cd13143">
    <property type="entry name" value="MATE_MepA_like"/>
    <property type="match status" value="1"/>
</dbReference>
<sequence>MNEKLQEFESGSISKAVFNNALPAMAAMLMVLIYNLADTFFIGQTHDAVQVAAVSLATPIFLIFMAVGSVFGIGGTSVISRAMGEKRTEYARKVCAFCMWGCIIVGVIMSVFFWIFMGQILKLVGATDATWDLAKTYLNIVCIGGPFVLIGNCYSNILRAEGQSRKAMMGQLIGNLINVVLDPIMILGFGWNIAGAAIATVIGNVFGAGYYLVYFWRGKSMLSISPKYVTLKDKVCSGVLAIGIPASLSSLLMSISQIIVNSQMASYGDMALAGIGVAMKVTMITGMICIGLGNGVQPLLGYCVGANLWDRYKKVLKFSMVFALILSVVLTATCYLFCNQIVHAFLSDEKAFEYAVEFSRILLCTSFLFGIFYVLISTLQAMGDATSSLIVNLSRQGLIYIPMLFILQALMGINGLAWAQPVADILSTALAAFLCVRATRKMMRLGKAHS</sequence>
<feature type="transmembrane region" description="Helical" evidence="10">
    <location>
        <begin position="48"/>
        <end position="73"/>
    </location>
</feature>
<evidence type="ECO:0000256" key="10">
    <source>
        <dbReference type="SAM" id="Phobius"/>
    </source>
</evidence>
<dbReference type="InterPro" id="IPR051327">
    <property type="entry name" value="MATE_MepA_subfamily"/>
</dbReference>
<feature type="transmembrane region" description="Helical" evidence="10">
    <location>
        <begin position="321"/>
        <end position="346"/>
    </location>
</feature>
<keyword evidence="4" id="KW-0813">Transport</keyword>
<keyword evidence="6 10" id="KW-0812">Transmembrane</keyword>
<evidence type="ECO:0000256" key="8">
    <source>
        <dbReference type="ARBA" id="ARBA00023136"/>
    </source>
</evidence>
<feature type="transmembrane region" description="Helical" evidence="10">
    <location>
        <begin position="235"/>
        <end position="259"/>
    </location>
</feature>
<evidence type="ECO:0000313" key="12">
    <source>
        <dbReference type="Proteomes" id="UP000295500"/>
    </source>
</evidence>
<feature type="transmembrane region" description="Helical" evidence="10">
    <location>
        <begin position="422"/>
        <end position="439"/>
    </location>
</feature>
<dbReference type="PANTHER" id="PTHR43823">
    <property type="entry name" value="SPORULATION PROTEIN YKVU"/>
    <property type="match status" value="1"/>
</dbReference>
<dbReference type="GO" id="GO:0046677">
    <property type="term" value="P:response to antibiotic"/>
    <property type="evidence" value="ECO:0007669"/>
    <property type="project" value="UniProtKB-KW"/>
</dbReference>
<dbReference type="InterPro" id="IPR048279">
    <property type="entry name" value="MdtK-like"/>
</dbReference>
<dbReference type="InterPro" id="IPR045070">
    <property type="entry name" value="MATE_MepA-like"/>
</dbReference>
<evidence type="ECO:0000256" key="1">
    <source>
        <dbReference type="ARBA" id="ARBA00004651"/>
    </source>
</evidence>
<evidence type="ECO:0000256" key="3">
    <source>
        <dbReference type="ARBA" id="ARBA00022106"/>
    </source>
</evidence>
<comment type="similarity">
    <text evidence="2">Belongs to the multi antimicrobial extrusion (MATE) (TC 2.A.66.1) family. MepA subfamily.</text>
</comment>
<keyword evidence="9" id="KW-0046">Antibiotic resistance</keyword>
<feature type="transmembrane region" description="Helical" evidence="10">
    <location>
        <begin position="94"/>
        <end position="117"/>
    </location>
</feature>
<organism evidence="11 12">
    <name type="scientific">Aminicella lysinilytica</name>
    <dbReference type="NCBI Taxonomy" id="433323"/>
    <lineage>
        <taxon>Bacteria</taxon>
        <taxon>Bacillati</taxon>
        <taxon>Bacillota</taxon>
        <taxon>Clostridia</taxon>
        <taxon>Peptostreptococcales</taxon>
        <taxon>Anaerovoracaceae</taxon>
        <taxon>Aminicella</taxon>
    </lineage>
</organism>
<proteinExistence type="inferred from homology"/>
<keyword evidence="7 10" id="KW-1133">Transmembrane helix</keyword>
<evidence type="ECO:0000256" key="4">
    <source>
        <dbReference type="ARBA" id="ARBA00022448"/>
    </source>
</evidence>
<dbReference type="InterPro" id="IPR002528">
    <property type="entry name" value="MATE_fam"/>
</dbReference>
<gene>
    <name evidence="11" type="ORF">EV211_1177</name>
</gene>
<dbReference type="AlphaFoldDB" id="A0A4V3CRC7"/>
<keyword evidence="8 10" id="KW-0472">Membrane</keyword>
<evidence type="ECO:0000313" key="11">
    <source>
        <dbReference type="EMBL" id="TDP56294.1"/>
    </source>
</evidence>
<evidence type="ECO:0000256" key="6">
    <source>
        <dbReference type="ARBA" id="ARBA00022692"/>
    </source>
</evidence>
<dbReference type="NCBIfam" id="TIGR00797">
    <property type="entry name" value="matE"/>
    <property type="match status" value="1"/>
</dbReference>
<keyword evidence="12" id="KW-1185">Reference proteome</keyword>
<dbReference type="GO" id="GO:0042910">
    <property type="term" value="F:xenobiotic transmembrane transporter activity"/>
    <property type="evidence" value="ECO:0007669"/>
    <property type="project" value="InterPro"/>
</dbReference>
<feature type="transmembrane region" description="Helical" evidence="10">
    <location>
        <begin position="137"/>
        <end position="155"/>
    </location>
</feature>
<evidence type="ECO:0000256" key="9">
    <source>
        <dbReference type="ARBA" id="ARBA00023251"/>
    </source>
</evidence>
<dbReference type="GO" id="GO:0005886">
    <property type="term" value="C:plasma membrane"/>
    <property type="evidence" value="ECO:0007669"/>
    <property type="project" value="UniProtKB-SubCell"/>
</dbReference>
<dbReference type="PANTHER" id="PTHR43823:SF3">
    <property type="entry name" value="MULTIDRUG EXPORT PROTEIN MEPA"/>
    <property type="match status" value="1"/>
</dbReference>
<accession>A0A4V3CRC7</accession>
<feature type="transmembrane region" description="Helical" evidence="10">
    <location>
        <begin position="21"/>
        <end position="42"/>
    </location>
</feature>
<dbReference type="RefSeq" id="WP_243108548.1">
    <property type="nucleotide sequence ID" value="NZ_SNXO01000017.1"/>
</dbReference>
<dbReference type="Pfam" id="PF01554">
    <property type="entry name" value="MatE"/>
    <property type="match status" value="2"/>
</dbReference>
<feature type="transmembrane region" description="Helical" evidence="10">
    <location>
        <begin position="271"/>
        <end position="292"/>
    </location>
</feature>
<dbReference type="GO" id="GO:0015297">
    <property type="term" value="F:antiporter activity"/>
    <property type="evidence" value="ECO:0007669"/>
    <property type="project" value="InterPro"/>
</dbReference>
<dbReference type="Proteomes" id="UP000295500">
    <property type="component" value="Unassembled WGS sequence"/>
</dbReference>
<name>A0A4V3CRC7_9FIRM</name>
<dbReference type="EMBL" id="SNXO01000017">
    <property type="protein sequence ID" value="TDP56294.1"/>
    <property type="molecule type" value="Genomic_DNA"/>
</dbReference>
<feature type="transmembrane region" description="Helical" evidence="10">
    <location>
        <begin position="193"/>
        <end position="214"/>
    </location>
</feature>
<evidence type="ECO:0000256" key="5">
    <source>
        <dbReference type="ARBA" id="ARBA00022475"/>
    </source>
</evidence>
<comment type="caution">
    <text evidence="11">The sequence shown here is derived from an EMBL/GenBank/DDBJ whole genome shotgun (WGS) entry which is preliminary data.</text>
</comment>
<protein>
    <recommendedName>
        <fullName evidence="3">Multidrug export protein MepA</fullName>
    </recommendedName>
</protein>
<keyword evidence="5" id="KW-1003">Cell membrane</keyword>
<comment type="subcellular location">
    <subcellularLocation>
        <location evidence="1">Cell membrane</location>
        <topology evidence="1">Multi-pass membrane protein</topology>
    </subcellularLocation>
</comment>
<evidence type="ECO:0000256" key="7">
    <source>
        <dbReference type="ARBA" id="ARBA00022989"/>
    </source>
</evidence>
<feature type="transmembrane region" description="Helical" evidence="10">
    <location>
        <begin position="358"/>
        <end position="376"/>
    </location>
</feature>